<accession>D7G8V4</accession>
<dbReference type="AlphaFoldDB" id="D7G8V4"/>
<sequence length="51" mass="5416">MFVFPGLGLYRRRRAGKLANAPKGGVTTKGRAGVPAFMKIAANPRRTAATD</sequence>
<dbReference type="InParanoid" id="D7G8V4"/>
<evidence type="ECO:0000313" key="2">
    <source>
        <dbReference type="Proteomes" id="UP000002630"/>
    </source>
</evidence>
<protein>
    <submittedName>
        <fullName evidence="1">Uncharacterized protein</fullName>
    </submittedName>
</protein>
<gene>
    <name evidence="1" type="ORF">Esi_0092_0037</name>
</gene>
<name>D7G8V4_ECTSI</name>
<dbReference type="Proteomes" id="UP000002630">
    <property type="component" value="Linkage Group LG10"/>
</dbReference>
<dbReference type="EMBL" id="FN649160">
    <property type="protein sequence ID" value="CBJ28122.1"/>
    <property type="molecule type" value="Genomic_DNA"/>
</dbReference>
<evidence type="ECO:0000313" key="1">
    <source>
        <dbReference type="EMBL" id="CBJ28122.1"/>
    </source>
</evidence>
<proteinExistence type="predicted"/>
<organism evidence="1 2">
    <name type="scientific">Ectocarpus siliculosus</name>
    <name type="common">Brown alga</name>
    <name type="synonym">Conferva siliculosa</name>
    <dbReference type="NCBI Taxonomy" id="2880"/>
    <lineage>
        <taxon>Eukaryota</taxon>
        <taxon>Sar</taxon>
        <taxon>Stramenopiles</taxon>
        <taxon>Ochrophyta</taxon>
        <taxon>PX clade</taxon>
        <taxon>Phaeophyceae</taxon>
        <taxon>Ectocarpales</taxon>
        <taxon>Ectocarpaceae</taxon>
        <taxon>Ectocarpus</taxon>
    </lineage>
</organism>
<reference evidence="1 2" key="1">
    <citation type="journal article" date="2010" name="Nature">
        <title>The Ectocarpus genome and the independent evolution of multicellularity in brown algae.</title>
        <authorList>
            <person name="Cock J.M."/>
            <person name="Sterck L."/>
            <person name="Rouze P."/>
            <person name="Scornet D."/>
            <person name="Allen A.E."/>
            <person name="Amoutzias G."/>
            <person name="Anthouard V."/>
            <person name="Artiguenave F."/>
            <person name="Aury J.M."/>
            <person name="Badger J.H."/>
            <person name="Beszteri B."/>
            <person name="Billiau K."/>
            <person name="Bonnet E."/>
            <person name="Bothwell J.H."/>
            <person name="Bowler C."/>
            <person name="Boyen C."/>
            <person name="Brownlee C."/>
            <person name="Carrano C.J."/>
            <person name="Charrier B."/>
            <person name="Cho G.Y."/>
            <person name="Coelho S.M."/>
            <person name="Collen J."/>
            <person name="Corre E."/>
            <person name="Da Silva C."/>
            <person name="Delage L."/>
            <person name="Delaroque N."/>
            <person name="Dittami S.M."/>
            <person name="Doulbeau S."/>
            <person name="Elias M."/>
            <person name="Farnham G."/>
            <person name="Gachon C.M."/>
            <person name="Gschloessl B."/>
            <person name="Heesch S."/>
            <person name="Jabbari K."/>
            <person name="Jubin C."/>
            <person name="Kawai H."/>
            <person name="Kimura K."/>
            <person name="Kloareg B."/>
            <person name="Kupper F.C."/>
            <person name="Lang D."/>
            <person name="Le Bail A."/>
            <person name="Leblanc C."/>
            <person name="Lerouge P."/>
            <person name="Lohr M."/>
            <person name="Lopez P.J."/>
            <person name="Martens C."/>
            <person name="Maumus F."/>
            <person name="Michel G."/>
            <person name="Miranda-Saavedra D."/>
            <person name="Morales J."/>
            <person name="Moreau H."/>
            <person name="Motomura T."/>
            <person name="Nagasato C."/>
            <person name="Napoli C.A."/>
            <person name="Nelson D.R."/>
            <person name="Nyvall-Collen P."/>
            <person name="Peters A.F."/>
            <person name="Pommier C."/>
            <person name="Potin P."/>
            <person name="Poulain J."/>
            <person name="Quesneville H."/>
            <person name="Read B."/>
            <person name="Rensing S.A."/>
            <person name="Ritter A."/>
            <person name="Rousvoal S."/>
            <person name="Samanta M."/>
            <person name="Samson G."/>
            <person name="Schroeder D.C."/>
            <person name="Segurens B."/>
            <person name="Strittmatter M."/>
            <person name="Tonon T."/>
            <person name="Tregear J.W."/>
            <person name="Valentin K."/>
            <person name="von Dassow P."/>
            <person name="Yamagishi T."/>
            <person name="Van de Peer Y."/>
            <person name="Wincker P."/>
        </authorList>
    </citation>
    <scope>NUCLEOTIDE SEQUENCE [LARGE SCALE GENOMIC DNA]</scope>
    <source>
        <strain evidence="2">Ec32 / CCAP1310/4</strain>
    </source>
</reference>
<dbReference type="EMBL" id="FN649735">
    <property type="protein sequence ID" value="CBJ28122.1"/>
    <property type="molecule type" value="Genomic_DNA"/>
</dbReference>
<keyword evidence="2" id="KW-1185">Reference proteome</keyword>